<dbReference type="CDD" id="cd01392">
    <property type="entry name" value="HTH_LacI"/>
    <property type="match status" value="1"/>
</dbReference>
<dbReference type="InterPro" id="IPR028082">
    <property type="entry name" value="Peripla_BP_I"/>
</dbReference>
<keyword evidence="7" id="KW-1185">Reference proteome</keyword>
<reference evidence="6 7" key="1">
    <citation type="submission" date="2017-03" db="EMBL/GenBank/DDBJ databases">
        <authorList>
            <person name="Afonso C.L."/>
            <person name="Miller P.J."/>
            <person name="Scott M.A."/>
            <person name="Spackman E."/>
            <person name="Goraichik I."/>
            <person name="Dimitrov K.M."/>
            <person name="Suarez D.L."/>
            <person name="Swayne D.E."/>
        </authorList>
    </citation>
    <scope>NUCLEOTIDE SEQUENCE [LARGE SCALE GENOMIC DNA]</scope>
    <source>
        <strain evidence="6 7">CECT 7745</strain>
    </source>
</reference>
<dbReference type="PROSITE" id="PS50932">
    <property type="entry name" value="HTH_LACI_2"/>
    <property type="match status" value="1"/>
</dbReference>
<dbReference type="Pfam" id="PF00532">
    <property type="entry name" value="Peripla_BP_1"/>
    <property type="match status" value="1"/>
</dbReference>
<keyword evidence="1" id="KW-0805">Transcription regulation</keyword>
<accession>A0A1X7BM20</accession>
<sequence>MRQPVTIKDVAQAAGCGVASVSRVLNGTGPSSAELRKRVRDAVDELGFEFSEIGRSLQSSTTRTIGCVVPSLANPVFADAVQGAQETFQAAGYQTLLVCTNYDTESEVQVIRTLLAKQVDGFVLTVSDAASSDGLKSVQVREIPHCLLFNAAPENERSWSVDDRAAALTVAQAFKDEGHKQVGFLALKFKSSDRARLRYQGFVEGCAQYGIKEPALLEIDDDSENLTTLLQAFLERNPTLTGIFVSNDFLALATIRSARVLGLNVPADLSIVGFDGIEVGTMVEPSLATIVTDPKMLGSGAAETVLSIINGNRPPKQPEPDLSFSFRAGGSLAPPAAERTDGEKGATFSPSNNPPKKNAKIQLERSK</sequence>
<protein>
    <submittedName>
        <fullName evidence="6">HTH-type transcriptional regulator GntR</fullName>
    </submittedName>
</protein>
<dbReference type="InterPro" id="IPR000843">
    <property type="entry name" value="HTH_LacI"/>
</dbReference>
<evidence type="ECO:0000256" key="4">
    <source>
        <dbReference type="SAM" id="MobiDB-lite"/>
    </source>
</evidence>
<evidence type="ECO:0000256" key="2">
    <source>
        <dbReference type="ARBA" id="ARBA00023125"/>
    </source>
</evidence>
<dbReference type="Pfam" id="PF00356">
    <property type="entry name" value="LacI"/>
    <property type="match status" value="1"/>
</dbReference>
<organism evidence="6 7">
    <name type="scientific">Roseovarius aestuarii</name>
    <dbReference type="NCBI Taxonomy" id="475083"/>
    <lineage>
        <taxon>Bacteria</taxon>
        <taxon>Pseudomonadati</taxon>
        <taxon>Pseudomonadota</taxon>
        <taxon>Alphaproteobacteria</taxon>
        <taxon>Rhodobacterales</taxon>
        <taxon>Roseobacteraceae</taxon>
        <taxon>Roseovarius</taxon>
    </lineage>
</organism>
<dbReference type="Gene3D" id="1.10.260.40">
    <property type="entry name" value="lambda repressor-like DNA-binding domains"/>
    <property type="match status" value="1"/>
</dbReference>
<dbReference type="PANTHER" id="PTHR30146">
    <property type="entry name" value="LACI-RELATED TRANSCRIPTIONAL REPRESSOR"/>
    <property type="match status" value="1"/>
</dbReference>
<dbReference type="PANTHER" id="PTHR30146:SF138">
    <property type="entry name" value="TRANSCRIPTIONAL REGULATORY PROTEIN"/>
    <property type="match status" value="1"/>
</dbReference>
<evidence type="ECO:0000256" key="1">
    <source>
        <dbReference type="ARBA" id="ARBA00023015"/>
    </source>
</evidence>
<dbReference type="GO" id="GO:0003700">
    <property type="term" value="F:DNA-binding transcription factor activity"/>
    <property type="evidence" value="ECO:0007669"/>
    <property type="project" value="TreeGrafter"/>
</dbReference>
<name>A0A1X7BM20_9RHOB</name>
<proteinExistence type="predicted"/>
<dbReference type="InterPro" id="IPR001761">
    <property type="entry name" value="Peripla_BP/Lac1_sug-bd_dom"/>
</dbReference>
<dbReference type="Gene3D" id="3.40.50.2300">
    <property type="match status" value="2"/>
</dbReference>
<evidence type="ECO:0000313" key="7">
    <source>
        <dbReference type="Proteomes" id="UP000193224"/>
    </source>
</evidence>
<dbReference type="EMBL" id="FWXB01000001">
    <property type="protein sequence ID" value="SMC10652.1"/>
    <property type="molecule type" value="Genomic_DNA"/>
</dbReference>
<evidence type="ECO:0000259" key="5">
    <source>
        <dbReference type="PROSITE" id="PS50932"/>
    </source>
</evidence>
<dbReference type="SUPFAM" id="SSF53822">
    <property type="entry name" value="Periplasmic binding protein-like I"/>
    <property type="match status" value="1"/>
</dbReference>
<evidence type="ECO:0000313" key="6">
    <source>
        <dbReference type="EMBL" id="SMC10652.1"/>
    </source>
</evidence>
<keyword evidence="3" id="KW-0804">Transcription</keyword>
<dbReference type="GO" id="GO:0000976">
    <property type="term" value="F:transcription cis-regulatory region binding"/>
    <property type="evidence" value="ECO:0007669"/>
    <property type="project" value="TreeGrafter"/>
</dbReference>
<dbReference type="AlphaFoldDB" id="A0A1X7BM20"/>
<dbReference type="OrthoDB" id="60111at2"/>
<dbReference type="SMART" id="SM00354">
    <property type="entry name" value="HTH_LACI"/>
    <property type="match status" value="1"/>
</dbReference>
<dbReference type="RefSeq" id="WP_085798594.1">
    <property type="nucleotide sequence ID" value="NZ_FWXB01000001.1"/>
</dbReference>
<evidence type="ECO:0000256" key="3">
    <source>
        <dbReference type="ARBA" id="ARBA00023163"/>
    </source>
</evidence>
<dbReference type="Proteomes" id="UP000193224">
    <property type="component" value="Unassembled WGS sequence"/>
</dbReference>
<feature type="domain" description="HTH lacI-type" evidence="5">
    <location>
        <begin position="5"/>
        <end position="59"/>
    </location>
</feature>
<dbReference type="SUPFAM" id="SSF47413">
    <property type="entry name" value="lambda repressor-like DNA-binding domains"/>
    <property type="match status" value="1"/>
</dbReference>
<gene>
    <name evidence="6" type="primary">gntR_1</name>
    <name evidence="6" type="ORF">ROA7745_00459</name>
</gene>
<keyword evidence="2" id="KW-0238">DNA-binding</keyword>
<dbReference type="InterPro" id="IPR010982">
    <property type="entry name" value="Lambda_DNA-bd_dom_sf"/>
</dbReference>
<feature type="region of interest" description="Disordered" evidence="4">
    <location>
        <begin position="312"/>
        <end position="367"/>
    </location>
</feature>